<dbReference type="EMBL" id="VSRR010015739">
    <property type="protein sequence ID" value="MPC58493.1"/>
    <property type="molecule type" value="Genomic_DNA"/>
</dbReference>
<evidence type="ECO:0000313" key="2">
    <source>
        <dbReference type="Proteomes" id="UP000324222"/>
    </source>
</evidence>
<protein>
    <submittedName>
        <fullName evidence="1">Uncharacterized protein</fullName>
    </submittedName>
</protein>
<evidence type="ECO:0000313" key="1">
    <source>
        <dbReference type="EMBL" id="MPC58493.1"/>
    </source>
</evidence>
<accession>A0A5B7GLZ1</accession>
<sequence length="100" mass="11085">MRLARASMIMLQALHPPATENGMLMERVVMEGREGEEEADPPLHVLPLFIPSTLPLNIGLFLPAAASPQHRRPPLNTPSRGRLGATYKWRLMSSNMISNS</sequence>
<name>A0A5B7GLZ1_PORTR</name>
<organism evidence="1 2">
    <name type="scientific">Portunus trituberculatus</name>
    <name type="common">Swimming crab</name>
    <name type="synonym">Neptunus trituberculatus</name>
    <dbReference type="NCBI Taxonomy" id="210409"/>
    <lineage>
        <taxon>Eukaryota</taxon>
        <taxon>Metazoa</taxon>
        <taxon>Ecdysozoa</taxon>
        <taxon>Arthropoda</taxon>
        <taxon>Crustacea</taxon>
        <taxon>Multicrustacea</taxon>
        <taxon>Malacostraca</taxon>
        <taxon>Eumalacostraca</taxon>
        <taxon>Eucarida</taxon>
        <taxon>Decapoda</taxon>
        <taxon>Pleocyemata</taxon>
        <taxon>Brachyura</taxon>
        <taxon>Eubrachyura</taxon>
        <taxon>Portunoidea</taxon>
        <taxon>Portunidae</taxon>
        <taxon>Portuninae</taxon>
        <taxon>Portunus</taxon>
    </lineage>
</organism>
<keyword evidence="2" id="KW-1185">Reference proteome</keyword>
<dbReference type="AlphaFoldDB" id="A0A5B7GLZ1"/>
<proteinExistence type="predicted"/>
<comment type="caution">
    <text evidence="1">The sequence shown here is derived from an EMBL/GenBank/DDBJ whole genome shotgun (WGS) entry which is preliminary data.</text>
</comment>
<gene>
    <name evidence="1" type="ORF">E2C01_052498</name>
</gene>
<dbReference type="Proteomes" id="UP000324222">
    <property type="component" value="Unassembled WGS sequence"/>
</dbReference>
<reference evidence="1 2" key="1">
    <citation type="submission" date="2019-05" db="EMBL/GenBank/DDBJ databases">
        <title>Another draft genome of Portunus trituberculatus and its Hox gene families provides insights of decapod evolution.</title>
        <authorList>
            <person name="Jeong J.-H."/>
            <person name="Song I."/>
            <person name="Kim S."/>
            <person name="Choi T."/>
            <person name="Kim D."/>
            <person name="Ryu S."/>
            <person name="Kim W."/>
        </authorList>
    </citation>
    <scope>NUCLEOTIDE SEQUENCE [LARGE SCALE GENOMIC DNA]</scope>
    <source>
        <tissue evidence="1">Muscle</tissue>
    </source>
</reference>